<dbReference type="InterPro" id="IPR013320">
    <property type="entry name" value="ConA-like_dom_sf"/>
</dbReference>
<evidence type="ECO:0000256" key="3">
    <source>
        <dbReference type="ARBA" id="ARBA00022837"/>
    </source>
</evidence>
<dbReference type="EMBL" id="SJPN01000001">
    <property type="protein sequence ID" value="TWU07614.1"/>
    <property type="molecule type" value="Genomic_DNA"/>
</dbReference>
<reference evidence="7 8" key="1">
    <citation type="submission" date="2019-02" db="EMBL/GenBank/DDBJ databases">
        <title>Deep-cultivation of Planctomycetes and their phenomic and genomic characterization uncovers novel biology.</title>
        <authorList>
            <person name="Wiegand S."/>
            <person name="Jogler M."/>
            <person name="Boedeker C."/>
            <person name="Pinto D."/>
            <person name="Vollmers J."/>
            <person name="Rivas-Marin E."/>
            <person name="Kohn T."/>
            <person name="Peeters S.H."/>
            <person name="Heuer A."/>
            <person name="Rast P."/>
            <person name="Oberbeckmann S."/>
            <person name="Bunk B."/>
            <person name="Jeske O."/>
            <person name="Meyerdierks A."/>
            <person name="Storesund J.E."/>
            <person name="Kallscheuer N."/>
            <person name="Luecker S."/>
            <person name="Lage O.M."/>
            <person name="Pohl T."/>
            <person name="Merkel B.J."/>
            <person name="Hornburger P."/>
            <person name="Mueller R.-W."/>
            <person name="Bruemmer F."/>
            <person name="Labrenz M."/>
            <person name="Spormann A.M."/>
            <person name="Op Den Camp H."/>
            <person name="Overmann J."/>
            <person name="Amann R."/>
            <person name="Jetten M.S.M."/>
            <person name="Mascher T."/>
            <person name="Medema M.H."/>
            <person name="Devos D.P."/>
            <person name="Kaster A.-K."/>
            <person name="Ovreas L."/>
            <person name="Rohde M."/>
            <person name="Galperin M.Y."/>
            <person name="Jogler C."/>
        </authorList>
    </citation>
    <scope>NUCLEOTIDE SEQUENCE [LARGE SCALE GENOMIC DNA]</scope>
    <source>
        <strain evidence="7 8">Pla52n</strain>
    </source>
</reference>
<dbReference type="Gene3D" id="2.60.40.2030">
    <property type="match status" value="1"/>
</dbReference>
<proteinExistence type="predicted"/>
<dbReference type="GO" id="GO:0016020">
    <property type="term" value="C:membrane"/>
    <property type="evidence" value="ECO:0007669"/>
    <property type="project" value="InterPro"/>
</dbReference>
<dbReference type="InterPro" id="IPR003644">
    <property type="entry name" value="Calx_beta"/>
</dbReference>
<comment type="caution">
    <text evidence="7">The sequence shown here is derived from an EMBL/GenBank/DDBJ whole genome shotgun (WGS) entry which is preliminary data.</text>
</comment>
<protein>
    <submittedName>
        <fullName evidence="7">Quinoprotein glucose dehydrogenase B</fullName>
        <ecNumber evidence="7">1.1.5.2</ecNumber>
    </submittedName>
</protein>
<name>A0A5C6BAS9_9BACT</name>
<dbReference type="Pfam" id="PF03160">
    <property type="entry name" value="Calx-beta"/>
    <property type="match status" value="1"/>
</dbReference>
<dbReference type="Pfam" id="PF16841">
    <property type="entry name" value="CBM60"/>
    <property type="match status" value="2"/>
</dbReference>
<dbReference type="PANTHER" id="PTHR19328">
    <property type="entry name" value="HEDGEHOG-INTERACTING PROTEIN"/>
    <property type="match status" value="1"/>
</dbReference>
<dbReference type="InterPro" id="IPR038081">
    <property type="entry name" value="CalX-like_sf"/>
</dbReference>
<keyword evidence="4" id="KW-1015">Disulfide bond</keyword>
<feature type="domain" description="LamG-like jellyroll fold" evidence="6">
    <location>
        <begin position="716"/>
        <end position="849"/>
    </location>
</feature>
<evidence type="ECO:0000256" key="2">
    <source>
        <dbReference type="ARBA" id="ARBA00022737"/>
    </source>
</evidence>
<dbReference type="GO" id="GO:0007154">
    <property type="term" value="P:cell communication"/>
    <property type="evidence" value="ECO:0007669"/>
    <property type="project" value="InterPro"/>
</dbReference>
<organism evidence="7 8">
    <name type="scientific">Stieleria varia</name>
    <dbReference type="NCBI Taxonomy" id="2528005"/>
    <lineage>
        <taxon>Bacteria</taxon>
        <taxon>Pseudomonadati</taxon>
        <taxon>Planctomycetota</taxon>
        <taxon>Planctomycetia</taxon>
        <taxon>Pirellulales</taxon>
        <taxon>Pirellulaceae</taxon>
        <taxon>Stieleria</taxon>
    </lineage>
</organism>
<evidence type="ECO:0000256" key="4">
    <source>
        <dbReference type="ARBA" id="ARBA00023157"/>
    </source>
</evidence>
<dbReference type="InterPro" id="IPR006558">
    <property type="entry name" value="LamG-like"/>
</dbReference>
<sequence>MRQVRTMQLLASDRARITIDRVDSPHCLAPLMIMSRKSARRRVSGPQWSLAKLEPRVLLAGDVGAAAAPPAEVTPMQTSEPESVGVEAVASAQSNVVVFVDPSAGDLLSVATPVAKGATLVMLDGERDGVSQIREQLALLSRGESTIQQVHLVTHGASGRLQLGASELSLDTLDRSAADLAGWADSLASDADILLYGCDVAGDADGREFVRRIATLTGADVAASDDRTANAAQQGDWQLEYHVGEVNAFLALTADAMRQFQGHLAIEIRAAGTVGGEELQVHIGDQFVTTLTMGNTGAFERNFQTYTINYDNADVSQIRLNYSNDFYDPQSGLDRNIGVDWIRVDGVQYETESPNVFAAGVYANGQISAGNLQTEYLSSNGFFDYGGSSVIPNGSFVQIFASGDEGVEQMRLLVDGRWVAIYDNVPTQGGVFSYQSDQVLTPDRIRVEFTNDFYDPAFGFDGNLNVDRIEIDGVAYESEAPNVFSTGGYLPEYGNAHGYFYTEKLQTSGYFQYGGGGGPVDPPTSQSGLISLAETQVTVNENTGVASIRLRRTDGASGAAAVYFQTQDGSAVNGVDYFGTDSGVVYFADGQTAATIDITLIDNANADGEKTFGVSLFHVDGAVQGEPRTAGITIVDNESNDGLIGYWNLNDANANGFVADSSGLGNNGIARNFAAPSGPINLTPNTNFDNPGAYRFDGVNDYVEVAENESLRLTEGTYSQSAWIRPTSYDDGYHGVIGYQQGTSVGTRYPFIYVRNDAIYAGFGTGGNTWKGVVADNVITINAWNHVAVSFDGTTMQLFVNGEVVATNSNFGGSAPPTTFAQLNIGRINNQFIGDIDEVRMYDRAISGAEVSALIGGATLPPPRVAGYFTRNVITAGLTQPTTIEPLPDGRFLVAERAGIVRIVNADGSLSGQPVLDIQDIVNTVGVDRGLMSIAVGPDFAQTRQLYVAYTYDPPEVNAFTGNGGADGEGGRVARVSRFTLNESWTVADRNSEVVVLGTNSTYQNIGQPNRHPLLSDPQSGIDANGNYIEDFIASDELSHTVGNLEFGPDGALYVSTGDGGSYGRVDPVNLRALDVNSLNGKILRVDPLTGKGLPDNPFWNGNPNSNQSRVYSLGLRNPFRFAINPNSGEVFIADVGWLNYEEINTGRGKNFGWPAYEGYGLTGGDRGSYSSLQATRDFLATNPEITAPIWVRSHSSGARAIIMGDFIQGGNYPASLQGAFLFLDIGDQVIRAGRVDANGQLIDVVPVSSAIGFITDITRLPDGTLVYADLASGTIGRLVFNG</sequence>
<dbReference type="Pfam" id="PF07995">
    <property type="entry name" value="GSDH"/>
    <property type="match status" value="2"/>
</dbReference>
<feature type="domain" description="Calx-beta" evidence="5">
    <location>
        <begin position="520"/>
        <end position="617"/>
    </location>
</feature>
<keyword evidence="2" id="KW-0677">Repeat</keyword>
<dbReference type="Gene3D" id="2.120.10.30">
    <property type="entry name" value="TolB, C-terminal domain"/>
    <property type="match status" value="1"/>
</dbReference>
<dbReference type="InterPro" id="IPR031768">
    <property type="entry name" value="CBM60_xylan-bd"/>
</dbReference>
<accession>A0A5C6BAS9</accession>
<evidence type="ECO:0000256" key="1">
    <source>
        <dbReference type="ARBA" id="ARBA00022729"/>
    </source>
</evidence>
<evidence type="ECO:0000259" key="6">
    <source>
        <dbReference type="SMART" id="SM00560"/>
    </source>
</evidence>
<dbReference type="Gene3D" id="2.60.60.40">
    <property type="match status" value="2"/>
</dbReference>
<dbReference type="SUPFAM" id="SSF49899">
    <property type="entry name" value="Concanavalin A-like lectins/glucanases"/>
    <property type="match status" value="1"/>
</dbReference>
<dbReference type="Pfam" id="PF14252">
    <property type="entry name" value="DUF4347"/>
    <property type="match status" value="1"/>
</dbReference>
<evidence type="ECO:0000313" key="7">
    <source>
        <dbReference type="EMBL" id="TWU07614.1"/>
    </source>
</evidence>
<keyword evidence="7" id="KW-0560">Oxidoreductase</keyword>
<keyword evidence="3" id="KW-0106">Calcium</keyword>
<dbReference type="InterPro" id="IPR011041">
    <property type="entry name" value="Quinoprot_gluc/sorb_DH_b-prop"/>
</dbReference>
<dbReference type="Gene3D" id="2.60.120.200">
    <property type="match status" value="1"/>
</dbReference>
<dbReference type="InterPro" id="IPR012938">
    <property type="entry name" value="Glc/Sorbosone_DH"/>
</dbReference>
<dbReference type="OrthoDB" id="9770043at2"/>
<dbReference type="Pfam" id="PF13385">
    <property type="entry name" value="Laminin_G_3"/>
    <property type="match status" value="1"/>
</dbReference>
<dbReference type="InterPro" id="IPR025592">
    <property type="entry name" value="DUF4347"/>
</dbReference>
<dbReference type="SUPFAM" id="SSF141072">
    <property type="entry name" value="CalX-like"/>
    <property type="match status" value="1"/>
</dbReference>
<dbReference type="GO" id="GO:0008876">
    <property type="term" value="F:quinoprotein glucose dehydrogenase activity"/>
    <property type="evidence" value="ECO:0007669"/>
    <property type="project" value="UniProtKB-EC"/>
</dbReference>
<dbReference type="SUPFAM" id="SSF50952">
    <property type="entry name" value="Soluble quinoprotein glucose dehydrogenase"/>
    <property type="match status" value="1"/>
</dbReference>
<dbReference type="PANTHER" id="PTHR19328:SF13">
    <property type="entry name" value="HIPL1 PROTEIN"/>
    <property type="match status" value="1"/>
</dbReference>
<gene>
    <name evidence="7" type="primary">gdhB_1</name>
    <name evidence="7" type="ORF">Pla52n_01870</name>
</gene>
<dbReference type="SMART" id="SM00560">
    <property type="entry name" value="LamGL"/>
    <property type="match status" value="1"/>
</dbReference>
<dbReference type="InterPro" id="IPR011042">
    <property type="entry name" value="6-blade_b-propeller_TolB-like"/>
</dbReference>
<keyword evidence="1" id="KW-0732">Signal</keyword>
<keyword evidence="8" id="KW-1185">Reference proteome</keyword>
<dbReference type="SMART" id="SM00237">
    <property type="entry name" value="Calx_beta"/>
    <property type="match status" value="1"/>
</dbReference>
<evidence type="ECO:0000259" key="5">
    <source>
        <dbReference type="SMART" id="SM00237"/>
    </source>
</evidence>
<evidence type="ECO:0000313" key="8">
    <source>
        <dbReference type="Proteomes" id="UP000320176"/>
    </source>
</evidence>
<dbReference type="InterPro" id="IPR053786">
    <property type="entry name" value="LEPRxLL_CS"/>
</dbReference>
<dbReference type="EC" id="1.1.5.2" evidence="7"/>
<dbReference type="Proteomes" id="UP000320176">
    <property type="component" value="Unassembled WGS sequence"/>
</dbReference>
<dbReference type="NCBIfam" id="NF012209">
    <property type="entry name" value="LEPR-8K"/>
    <property type="match status" value="1"/>
</dbReference>